<name>A0A1V3WV07_MYCKA</name>
<gene>
    <name evidence="2" type="ORF">BZL30_6498</name>
</gene>
<dbReference type="InterPro" id="IPR011010">
    <property type="entry name" value="DNA_brk_join_enz"/>
</dbReference>
<evidence type="ECO:0000313" key="2">
    <source>
        <dbReference type="EMBL" id="OOK70568.1"/>
    </source>
</evidence>
<organism evidence="2 3">
    <name type="scientific">Mycobacterium kansasii</name>
    <dbReference type="NCBI Taxonomy" id="1768"/>
    <lineage>
        <taxon>Bacteria</taxon>
        <taxon>Bacillati</taxon>
        <taxon>Actinomycetota</taxon>
        <taxon>Actinomycetes</taxon>
        <taxon>Mycobacteriales</taxon>
        <taxon>Mycobacteriaceae</taxon>
        <taxon>Mycobacterium</taxon>
    </lineage>
</organism>
<dbReference type="AlphaFoldDB" id="A0A1V3WV07"/>
<dbReference type="Proteomes" id="UP000189229">
    <property type="component" value="Unassembled WGS sequence"/>
</dbReference>
<dbReference type="GO" id="GO:0015074">
    <property type="term" value="P:DNA integration"/>
    <property type="evidence" value="ECO:0007669"/>
    <property type="project" value="InterPro"/>
</dbReference>
<dbReference type="GO" id="GO:0006310">
    <property type="term" value="P:DNA recombination"/>
    <property type="evidence" value="ECO:0007669"/>
    <property type="project" value="UniProtKB-KW"/>
</dbReference>
<evidence type="ECO:0000256" key="1">
    <source>
        <dbReference type="ARBA" id="ARBA00023172"/>
    </source>
</evidence>
<comment type="caution">
    <text evidence="2">The sequence shown here is derived from an EMBL/GenBank/DDBJ whole genome shotgun (WGS) entry which is preliminary data.</text>
</comment>
<accession>A0A1V3WV07</accession>
<dbReference type="GO" id="GO:0003677">
    <property type="term" value="F:DNA binding"/>
    <property type="evidence" value="ECO:0007669"/>
    <property type="project" value="InterPro"/>
</dbReference>
<reference evidence="2 3" key="1">
    <citation type="submission" date="2017-02" db="EMBL/GenBank/DDBJ databases">
        <title>Complete genome sequences of Mycobacterium kansasii strains isolated from rhesus macaques.</title>
        <authorList>
            <person name="Panda A."/>
            <person name="Nagaraj S."/>
            <person name="Zhao X."/>
            <person name="Tettelin H."/>
            <person name="Detolla L.J."/>
        </authorList>
    </citation>
    <scope>NUCLEOTIDE SEQUENCE [LARGE SCALE GENOMIC DNA]</scope>
    <source>
        <strain evidence="2 3">11-3813</strain>
    </source>
</reference>
<evidence type="ECO:0000313" key="3">
    <source>
        <dbReference type="Proteomes" id="UP000189229"/>
    </source>
</evidence>
<dbReference type="SUPFAM" id="SSF56349">
    <property type="entry name" value="DNA breaking-rejoining enzymes"/>
    <property type="match status" value="1"/>
</dbReference>
<dbReference type="InterPro" id="IPR013762">
    <property type="entry name" value="Integrase-like_cat_sf"/>
</dbReference>
<protein>
    <submittedName>
        <fullName evidence="2">Phage integrase family protein</fullName>
    </submittedName>
</protein>
<dbReference type="Gene3D" id="1.10.443.10">
    <property type="entry name" value="Intergrase catalytic core"/>
    <property type="match status" value="1"/>
</dbReference>
<proteinExistence type="predicted"/>
<keyword evidence="1" id="KW-0233">DNA recombination</keyword>
<sequence>MLSLRNLLDDITAWGWEEAPPRRLVFAADVPKLDQPLPRALAPDIDAAVMNAVARLDDSFARIGLTVLRGAGLRVGELLDLELGSIIDYGAAGTWLKVPLGKLATERMVPLSAATTAALDEWVTHRDAHRPLAHPRTGVLTDFLFTQYGRRLGYTDCATGCWPRPNPQGYADPTAASSSSRLISCVIPGPPNSPTPE</sequence>
<dbReference type="EMBL" id="MVBM01000006">
    <property type="protein sequence ID" value="OOK70568.1"/>
    <property type="molecule type" value="Genomic_DNA"/>
</dbReference>